<dbReference type="InterPro" id="IPR036412">
    <property type="entry name" value="HAD-like_sf"/>
</dbReference>
<sequence>MYSVYETCIFDLYGTLVDIRTDESSPLLWEKMTLFYACYGAQYLPDELRQSYERLVDTFGRGKKGIRNDAHESHPEIRIEDVFSALFSEKGISADESLVRQAGQFFRILSIEHIRLFSQNLSISIIFCLREPLWSETTGYAILKGRKEPDFPKF</sequence>
<organism evidence="1 2">
    <name type="scientific">Ruminococcus turbiniformis</name>
    <dbReference type="NCBI Taxonomy" id="2881258"/>
    <lineage>
        <taxon>Bacteria</taxon>
        <taxon>Bacillati</taxon>
        <taxon>Bacillota</taxon>
        <taxon>Clostridia</taxon>
        <taxon>Eubacteriales</taxon>
        <taxon>Oscillospiraceae</taxon>
        <taxon>Ruminococcus</taxon>
    </lineage>
</organism>
<gene>
    <name evidence="1" type="ORF">LKD70_03685</name>
</gene>
<keyword evidence="2" id="KW-1185">Reference proteome</keyword>
<accession>A0ABS8FU85</accession>
<dbReference type="SUPFAM" id="SSF56784">
    <property type="entry name" value="HAD-like"/>
    <property type="match status" value="1"/>
</dbReference>
<protein>
    <recommendedName>
        <fullName evidence="3">Haloacid dehalogenase-like hydrolase</fullName>
    </recommendedName>
</protein>
<evidence type="ECO:0008006" key="3">
    <source>
        <dbReference type="Google" id="ProtNLM"/>
    </source>
</evidence>
<evidence type="ECO:0000313" key="2">
    <source>
        <dbReference type="Proteomes" id="UP001198151"/>
    </source>
</evidence>
<reference evidence="1 2" key="1">
    <citation type="submission" date="2021-10" db="EMBL/GenBank/DDBJ databases">
        <title>Anaerobic single-cell dispensing facilitates the cultivation of human gut bacteria.</title>
        <authorList>
            <person name="Afrizal A."/>
        </authorList>
    </citation>
    <scope>NUCLEOTIDE SEQUENCE [LARGE SCALE GENOMIC DNA]</scope>
    <source>
        <strain evidence="1 2">CLA-AA-H200</strain>
    </source>
</reference>
<dbReference type="Proteomes" id="UP001198151">
    <property type="component" value="Unassembled WGS sequence"/>
</dbReference>
<dbReference type="EMBL" id="JAJEQX010000004">
    <property type="protein sequence ID" value="MCC2253546.1"/>
    <property type="molecule type" value="Genomic_DNA"/>
</dbReference>
<name>A0ABS8FU85_9FIRM</name>
<comment type="caution">
    <text evidence="1">The sequence shown here is derived from an EMBL/GenBank/DDBJ whole genome shotgun (WGS) entry which is preliminary data.</text>
</comment>
<proteinExistence type="predicted"/>
<evidence type="ECO:0000313" key="1">
    <source>
        <dbReference type="EMBL" id="MCC2253546.1"/>
    </source>
</evidence>